<dbReference type="InterPro" id="IPR043143">
    <property type="entry name" value="Mal/L-sulf/L-lact_DH-like_NADP"/>
</dbReference>
<dbReference type="Gene3D" id="1.10.1530.10">
    <property type="match status" value="1"/>
</dbReference>
<dbReference type="RefSeq" id="WP_006824209.1">
    <property type="nucleotide sequence ID" value="NZ_AOIL01000009.1"/>
</dbReference>
<dbReference type="GO" id="GO:0016491">
    <property type="term" value="F:oxidoreductase activity"/>
    <property type="evidence" value="ECO:0007669"/>
    <property type="project" value="UniProtKB-KW"/>
</dbReference>
<dbReference type="Proteomes" id="UP000011648">
    <property type="component" value="Unassembled WGS sequence"/>
</dbReference>
<protein>
    <submittedName>
        <fullName evidence="3">Ureidoglycolate dehydrogenase</fullName>
    </submittedName>
</protein>
<dbReference type="InterPro" id="IPR036111">
    <property type="entry name" value="Mal/L-sulfo/L-lacto_DH-like_sf"/>
</dbReference>
<evidence type="ECO:0000313" key="3">
    <source>
        <dbReference type="EMBL" id="ELY96349.1"/>
    </source>
</evidence>
<dbReference type="InterPro" id="IPR003767">
    <property type="entry name" value="Malate/L-lactate_DH-like"/>
</dbReference>
<dbReference type="Gene3D" id="3.30.1370.60">
    <property type="entry name" value="Hypothetical oxidoreductase yiak, domain 2"/>
    <property type="match status" value="1"/>
</dbReference>
<dbReference type="SUPFAM" id="SSF89733">
    <property type="entry name" value="L-sulfolactate dehydrogenase-like"/>
    <property type="match status" value="1"/>
</dbReference>
<dbReference type="EMBL" id="AOIL01000009">
    <property type="protein sequence ID" value="ELY96349.1"/>
    <property type="molecule type" value="Genomic_DNA"/>
</dbReference>
<evidence type="ECO:0000256" key="2">
    <source>
        <dbReference type="ARBA" id="ARBA00023002"/>
    </source>
</evidence>
<dbReference type="OrthoDB" id="40552at2157"/>
<organism evidence="3 4">
    <name type="scientific">Natrialba taiwanensis DSM 12281</name>
    <dbReference type="NCBI Taxonomy" id="1230458"/>
    <lineage>
        <taxon>Archaea</taxon>
        <taxon>Methanobacteriati</taxon>
        <taxon>Methanobacteriota</taxon>
        <taxon>Stenosarchaea group</taxon>
        <taxon>Halobacteria</taxon>
        <taxon>Halobacteriales</taxon>
        <taxon>Natrialbaceae</taxon>
        <taxon>Natrialba</taxon>
    </lineage>
</organism>
<comment type="similarity">
    <text evidence="1">Belongs to the LDH2/MDH2 oxidoreductase family.</text>
</comment>
<evidence type="ECO:0000256" key="1">
    <source>
        <dbReference type="ARBA" id="ARBA00006056"/>
    </source>
</evidence>
<dbReference type="AlphaFoldDB" id="M0ACT2"/>
<accession>M0ACT2</accession>
<gene>
    <name evidence="3" type="ORF">C484_01505</name>
</gene>
<dbReference type="STRING" id="1230458.C484_01505"/>
<dbReference type="PANTHER" id="PTHR11091:SF0">
    <property type="entry name" value="MALATE DEHYDROGENASE"/>
    <property type="match status" value="1"/>
</dbReference>
<comment type="caution">
    <text evidence="3">The sequence shown here is derived from an EMBL/GenBank/DDBJ whole genome shotgun (WGS) entry which is preliminary data.</text>
</comment>
<keyword evidence="4" id="KW-1185">Reference proteome</keyword>
<sequence length="360" mass="37750">MTVNSSAAVRTDPDALETFAARTLEAAGLSASHAATVAETLVDANLRGIDTHGVVRLDPYVERIESGGIETEPDMTIEETAAGTAILDADGGAGQVSTVRATETAMELAAETGCAFVGVRNSNHFGTASYYTNVAAEHEFIGIGMTHAGPNVAPFGGTDPYFGTNPISVGLPSNLGYPVTLDMATSVTAKGNVILAAEEDEEIQPEWAVDEAGEPITDPEEFHALRPMAGPKGYGLGLVVDAFCGLLLDTAFGDDVPTMYDDMTTPAGLGHMIGVIDVSAFTDPEAFKERLSVMATDLKSTPPRTEFDEVLLPGEPEARTKDRRERDGVPIGTGVRATLAELADTYGVDEPPWQSVEDGG</sequence>
<dbReference type="PATRIC" id="fig|1230458.4.peg.289"/>
<evidence type="ECO:0000313" key="4">
    <source>
        <dbReference type="Proteomes" id="UP000011648"/>
    </source>
</evidence>
<proteinExistence type="inferred from homology"/>
<keyword evidence="2" id="KW-0560">Oxidoreductase</keyword>
<dbReference type="Pfam" id="PF02615">
    <property type="entry name" value="Ldh_2"/>
    <property type="match status" value="1"/>
</dbReference>
<name>M0ACT2_9EURY</name>
<reference evidence="3 4" key="1">
    <citation type="journal article" date="2014" name="PLoS Genet.">
        <title>Phylogenetically driven sequencing of extremely halophilic archaea reveals strategies for static and dynamic osmo-response.</title>
        <authorList>
            <person name="Becker E.A."/>
            <person name="Seitzer P.M."/>
            <person name="Tritt A."/>
            <person name="Larsen D."/>
            <person name="Krusor M."/>
            <person name="Yao A.I."/>
            <person name="Wu D."/>
            <person name="Madern D."/>
            <person name="Eisen J.A."/>
            <person name="Darling A.E."/>
            <person name="Facciotti M.T."/>
        </authorList>
    </citation>
    <scope>NUCLEOTIDE SEQUENCE [LARGE SCALE GENOMIC DNA]</scope>
    <source>
        <strain evidence="3 4">DSM 12281</strain>
    </source>
</reference>
<dbReference type="PANTHER" id="PTHR11091">
    <property type="entry name" value="OXIDOREDUCTASE-RELATED"/>
    <property type="match status" value="1"/>
</dbReference>
<dbReference type="InterPro" id="IPR043144">
    <property type="entry name" value="Mal/L-sulf/L-lact_DH-like_ah"/>
</dbReference>